<dbReference type="Proteomes" id="UP001325680">
    <property type="component" value="Chromosome"/>
</dbReference>
<dbReference type="PANTHER" id="PTHR43394">
    <property type="entry name" value="ATP-DEPENDENT PERMEASE MDL1, MITOCHONDRIAL"/>
    <property type="match status" value="1"/>
</dbReference>
<dbReference type="EMBL" id="CP139960">
    <property type="protein sequence ID" value="WQD37648.1"/>
    <property type="molecule type" value="Genomic_DNA"/>
</dbReference>
<evidence type="ECO:0000256" key="4">
    <source>
        <dbReference type="ARBA" id="ARBA00022840"/>
    </source>
</evidence>
<evidence type="ECO:0000313" key="10">
    <source>
        <dbReference type="EMBL" id="WQD37648.1"/>
    </source>
</evidence>
<sequence length="602" mass="68066">MRILLHYLKPYKWLVAFALFLAAVNQIFSLFAPMISGNLLDMFANHPHHYDKAKTLPRTESSYLWGGDGYHGVFFYLFLLIGTAMVSRIAKAFQDYFVNVVIQKFGATIFTDGLKHSMRLPYQDFEDQRSGETLSILTKVRTDTEKFISSFVNVFFVIIVSIVFVSIYAFRLHWTIMPVYALGIFFIALVTSLLSKKIKYIQKNIVKETTALAGTTTESLRNIEIVKSLGLTGQEVNRLNNNTFKILKLELKKVRSVRSLSFIQGTLVNFLQQVIAFTLLWLIFKDSITPGEYLSLSFYGFFLFGPMQEIGNVILSYREAEASLQNFHNLMLKKSEPKPLHPRQLGILEELEFKNVSFQHQTAQFKALENISFDVKKGETIAFVGPSGSGKSTLVKLLVGLYRPKDGAIYYDGINGDDLDFDELRRQIGFVTQDTQLFAGTIRENLLFVNPEATEEQLQIALRKASCTALLERAGNGVDTIIGESGLKLSGGEKQRIAIARALLRDPHLLIFDEATSALDSITEEQITQTIREVSSKGSQITVLIAHRLSTIMHADRIYVLERGEVAETGSHEELIERKGLYYAMWRQQIGERRTVAKPASV</sequence>
<dbReference type="Pfam" id="PF00005">
    <property type="entry name" value="ABC_tran"/>
    <property type="match status" value="1"/>
</dbReference>
<name>A0ABZ0W4T9_9BACT</name>
<keyword evidence="4 10" id="KW-0067">ATP-binding</keyword>
<feature type="transmembrane region" description="Helical" evidence="7">
    <location>
        <begin position="176"/>
        <end position="194"/>
    </location>
</feature>
<feature type="domain" description="ABC transmembrane type-1" evidence="9">
    <location>
        <begin position="16"/>
        <end position="319"/>
    </location>
</feature>
<feature type="domain" description="ABC transporter" evidence="8">
    <location>
        <begin position="351"/>
        <end position="588"/>
    </location>
</feature>
<dbReference type="InterPro" id="IPR003439">
    <property type="entry name" value="ABC_transporter-like_ATP-bd"/>
</dbReference>
<dbReference type="InterPro" id="IPR003593">
    <property type="entry name" value="AAA+_ATPase"/>
</dbReference>
<accession>A0ABZ0W4T9</accession>
<dbReference type="InterPro" id="IPR027417">
    <property type="entry name" value="P-loop_NTPase"/>
</dbReference>
<reference evidence="10 11" key="1">
    <citation type="submission" date="2023-12" db="EMBL/GenBank/DDBJ databases">
        <title>Genome sequencing and assembly of bacterial species from a model synthetic community.</title>
        <authorList>
            <person name="Hogle S.L."/>
        </authorList>
    </citation>
    <scope>NUCLEOTIDE SEQUENCE [LARGE SCALE GENOMIC DNA]</scope>
    <source>
        <strain evidence="10 11">HAMBI_3031</strain>
    </source>
</reference>
<dbReference type="InterPro" id="IPR011527">
    <property type="entry name" value="ABC1_TM_dom"/>
</dbReference>
<evidence type="ECO:0000259" key="8">
    <source>
        <dbReference type="PROSITE" id="PS50893"/>
    </source>
</evidence>
<dbReference type="PROSITE" id="PS50929">
    <property type="entry name" value="ABC_TM1F"/>
    <property type="match status" value="1"/>
</dbReference>
<dbReference type="Gene3D" id="3.40.50.300">
    <property type="entry name" value="P-loop containing nucleotide triphosphate hydrolases"/>
    <property type="match status" value="1"/>
</dbReference>
<keyword evidence="5 7" id="KW-1133">Transmembrane helix</keyword>
<gene>
    <name evidence="10" type="ORF">U0035_18405</name>
</gene>
<dbReference type="Gene3D" id="1.20.1560.10">
    <property type="entry name" value="ABC transporter type 1, transmembrane domain"/>
    <property type="match status" value="1"/>
</dbReference>
<proteinExistence type="predicted"/>
<dbReference type="SUPFAM" id="SSF90123">
    <property type="entry name" value="ABC transporter transmembrane region"/>
    <property type="match status" value="1"/>
</dbReference>
<keyword evidence="3" id="KW-0547">Nucleotide-binding</keyword>
<organism evidence="10 11">
    <name type="scientific">Niabella yanshanensis</name>
    <dbReference type="NCBI Taxonomy" id="577386"/>
    <lineage>
        <taxon>Bacteria</taxon>
        <taxon>Pseudomonadati</taxon>
        <taxon>Bacteroidota</taxon>
        <taxon>Chitinophagia</taxon>
        <taxon>Chitinophagales</taxon>
        <taxon>Chitinophagaceae</taxon>
        <taxon>Niabella</taxon>
    </lineage>
</organism>
<evidence type="ECO:0000256" key="3">
    <source>
        <dbReference type="ARBA" id="ARBA00022741"/>
    </source>
</evidence>
<feature type="transmembrane region" description="Helical" evidence="7">
    <location>
        <begin position="69"/>
        <end position="87"/>
    </location>
</feature>
<evidence type="ECO:0000256" key="2">
    <source>
        <dbReference type="ARBA" id="ARBA00022692"/>
    </source>
</evidence>
<dbReference type="PANTHER" id="PTHR43394:SF1">
    <property type="entry name" value="ATP-BINDING CASSETTE SUB-FAMILY B MEMBER 10, MITOCHONDRIAL"/>
    <property type="match status" value="1"/>
</dbReference>
<comment type="subcellular location">
    <subcellularLocation>
        <location evidence="1">Cell membrane</location>
        <topology evidence="1">Multi-pass membrane protein</topology>
    </subcellularLocation>
</comment>
<evidence type="ECO:0000259" key="9">
    <source>
        <dbReference type="PROSITE" id="PS50929"/>
    </source>
</evidence>
<dbReference type="PROSITE" id="PS50893">
    <property type="entry name" value="ABC_TRANSPORTER_2"/>
    <property type="match status" value="1"/>
</dbReference>
<keyword evidence="2 7" id="KW-0812">Transmembrane</keyword>
<evidence type="ECO:0000256" key="6">
    <source>
        <dbReference type="ARBA" id="ARBA00023136"/>
    </source>
</evidence>
<feature type="transmembrane region" description="Helical" evidence="7">
    <location>
        <begin position="262"/>
        <end position="284"/>
    </location>
</feature>
<dbReference type="PROSITE" id="PS00211">
    <property type="entry name" value="ABC_TRANSPORTER_1"/>
    <property type="match status" value="1"/>
</dbReference>
<dbReference type="InterPro" id="IPR039421">
    <property type="entry name" value="Type_1_exporter"/>
</dbReference>
<evidence type="ECO:0000256" key="5">
    <source>
        <dbReference type="ARBA" id="ARBA00022989"/>
    </source>
</evidence>
<keyword evidence="6 7" id="KW-0472">Membrane</keyword>
<dbReference type="InterPro" id="IPR017871">
    <property type="entry name" value="ABC_transporter-like_CS"/>
</dbReference>
<evidence type="ECO:0000256" key="7">
    <source>
        <dbReference type="SAM" id="Phobius"/>
    </source>
</evidence>
<evidence type="ECO:0000256" key="1">
    <source>
        <dbReference type="ARBA" id="ARBA00004651"/>
    </source>
</evidence>
<protein>
    <submittedName>
        <fullName evidence="10">ABC transporter ATP-binding protein</fullName>
    </submittedName>
</protein>
<dbReference type="InterPro" id="IPR036640">
    <property type="entry name" value="ABC1_TM_sf"/>
</dbReference>
<dbReference type="Pfam" id="PF00664">
    <property type="entry name" value="ABC_membrane"/>
    <property type="match status" value="1"/>
</dbReference>
<feature type="transmembrane region" description="Helical" evidence="7">
    <location>
        <begin position="147"/>
        <end position="170"/>
    </location>
</feature>
<keyword evidence="11" id="KW-1185">Reference proteome</keyword>
<dbReference type="CDD" id="cd07346">
    <property type="entry name" value="ABC_6TM_exporters"/>
    <property type="match status" value="1"/>
</dbReference>
<dbReference type="SUPFAM" id="SSF52540">
    <property type="entry name" value="P-loop containing nucleoside triphosphate hydrolases"/>
    <property type="match status" value="1"/>
</dbReference>
<dbReference type="SMART" id="SM00382">
    <property type="entry name" value="AAA"/>
    <property type="match status" value="1"/>
</dbReference>
<evidence type="ECO:0000313" key="11">
    <source>
        <dbReference type="Proteomes" id="UP001325680"/>
    </source>
</evidence>
<dbReference type="RefSeq" id="WP_114791574.1">
    <property type="nucleotide sequence ID" value="NZ_CP139960.1"/>
</dbReference>
<dbReference type="GO" id="GO:0005524">
    <property type="term" value="F:ATP binding"/>
    <property type="evidence" value="ECO:0007669"/>
    <property type="project" value="UniProtKB-KW"/>
</dbReference>